<accession>A0A640SBG2</accession>
<dbReference type="SUPFAM" id="SSF50475">
    <property type="entry name" value="FMN-binding split barrel"/>
    <property type="match status" value="1"/>
</dbReference>
<evidence type="ECO:0000313" key="4">
    <source>
        <dbReference type="Proteomes" id="UP000435837"/>
    </source>
</evidence>
<sequence length="129" mass="14133">MAMIPDAVARSPYVSLVTYRKSGTPVATPVWAVAEGDELLVWTRDDSWKVKRLRNDARVTVTPCDVRGRIAEGAQAVEGTGRLLEGKDELGRVRRAMAGKYGLRFRLMDSVGALVRGGKRPHVGISVTR</sequence>
<name>A0A640SBG2_9ACTN</name>
<dbReference type="EMBL" id="BLIN01000005">
    <property type="protein sequence ID" value="GFE08487.1"/>
    <property type="molecule type" value="Genomic_DNA"/>
</dbReference>
<protein>
    <recommendedName>
        <fullName evidence="2">Pyridoxamine 5'-phosphate oxidase N-terminal domain-containing protein</fullName>
    </recommendedName>
</protein>
<dbReference type="NCBIfam" id="TIGR03666">
    <property type="entry name" value="Rv2061_F420"/>
    <property type="match status" value="1"/>
</dbReference>
<feature type="domain" description="Pyridoxamine 5'-phosphate oxidase N-terminal" evidence="2">
    <location>
        <begin position="7"/>
        <end position="102"/>
    </location>
</feature>
<dbReference type="GO" id="GO:0005829">
    <property type="term" value="C:cytosol"/>
    <property type="evidence" value="ECO:0007669"/>
    <property type="project" value="TreeGrafter"/>
</dbReference>
<dbReference type="PANTHER" id="PTHR35176">
    <property type="entry name" value="HEME OXYGENASE HI_0854-RELATED"/>
    <property type="match status" value="1"/>
</dbReference>
<dbReference type="GO" id="GO:0016627">
    <property type="term" value="F:oxidoreductase activity, acting on the CH-CH group of donors"/>
    <property type="evidence" value="ECO:0007669"/>
    <property type="project" value="TreeGrafter"/>
</dbReference>
<keyword evidence="1" id="KW-0560">Oxidoreductase</keyword>
<dbReference type="PANTHER" id="PTHR35176:SF11">
    <property type="entry name" value="PYRIDOXAMINE 5'-PHOSPHATE OXIDASE FAMILY PROTEIN"/>
    <property type="match status" value="1"/>
</dbReference>
<dbReference type="GO" id="GO:0070967">
    <property type="term" value="F:coenzyme F420 binding"/>
    <property type="evidence" value="ECO:0007669"/>
    <property type="project" value="TreeGrafter"/>
</dbReference>
<dbReference type="InterPro" id="IPR019965">
    <property type="entry name" value="PPOX_F420-dep_Rv2061_put"/>
</dbReference>
<dbReference type="InterPro" id="IPR011576">
    <property type="entry name" value="Pyridox_Oxase_N"/>
</dbReference>
<dbReference type="Gene3D" id="2.30.110.10">
    <property type="entry name" value="Electron Transport, Fmn-binding Protein, Chain A"/>
    <property type="match status" value="1"/>
</dbReference>
<evidence type="ECO:0000256" key="1">
    <source>
        <dbReference type="ARBA" id="ARBA00023002"/>
    </source>
</evidence>
<proteinExistence type="predicted"/>
<reference evidence="3 4" key="1">
    <citation type="submission" date="2019-12" db="EMBL/GenBank/DDBJ databases">
        <title>Whole genome shotgun sequence of Streptomyces caniferus NBRC 15389.</title>
        <authorList>
            <person name="Ichikawa N."/>
            <person name="Kimura A."/>
            <person name="Kitahashi Y."/>
            <person name="Komaki H."/>
            <person name="Tamura T."/>
        </authorList>
    </citation>
    <scope>NUCLEOTIDE SEQUENCE [LARGE SCALE GENOMIC DNA]</scope>
    <source>
        <strain evidence="3 4">NBRC 15389</strain>
    </source>
</reference>
<evidence type="ECO:0000313" key="3">
    <source>
        <dbReference type="EMBL" id="GFE08487.1"/>
    </source>
</evidence>
<dbReference type="Proteomes" id="UP000435837">
    <property type="component" value="Unassembled WGS sequence"/>
</dbReference>
<dbReference type="Pfam" id="PF01243">
    <property type="entry name" value="PNPOx_N"/>
    <property type="match status" value="1"/>
</dbReference>
<dbReference type="AlphaFoldDB" id="A0A640SBG2"/>
<evidence type="ECO:0000259" key="2">
    <source>
        <dbReference type="Pfam" id="PF01243"/>
    </source>
</evidence>
<dbReference type="InterPro" id="IPR052019">
    <property type="entry name" value="F420H2_bilvrd_red/Heme_oxyg"/>
</dbReference>
<gene>
    <name evidence="3" type="ORF">Scani_47550</name>
</gene>
<dbReference type="InterPro" id="IPR012349">
    <property type="entry name" value="Split_barrel_FMN-bd"/>
</dbReference>
<comment type="caution">
    <text evidence="3">The sequence shown here is derived from an EMBL/GenBank/DDBJ whole genome shotgun (WGS) entry which is preliminary data.</text>
</comment>
<organism evidence="3 4">
    <name type="scientific">Streptomyces caniferus</name>
    <dbReference type="NCBI Taxonomy" id="285557"/>
    <lineage>
        <taxon>Bacteria</taxon>
        <taxon>Bacillati</taxon>
        <taxon>Actinomycetota</taxon>
        <taxon>Actinomycetes</taxon>
        <taxon>Kitasatosporales</taxon>
        <taxon>Streptomycetaceae</taxon>
        <taxon>Streptomyces</taxon>
    </lineage>
</organism>